<evidence type="ECO:0000313" key="1">
    <source>
        <dbReference type="EMBL" id="KAG0274214.1"/>
    </source>
</evidence>
<gene>
    <name evidence="1" type="ORF">BGZ95_010002</name>
</gene>
<reference evidence="1" key="1">
    <citation type="journal article" date="2020" name="Fungal Divers.">
        <title>Resolving the Mortierellaceae phylogeny through synthesis of multi-gene phylogenetics and phylogenomics.</title>
        <authorList>
            <person name="Vandepol N."/>
            <person name="Liber J."/>
            <person name="Desiro A."/>
            <person name="Na H."/>
            <person name="Kennedy M."/>
            <person name="Barry K."/>
            <person name="Grigoriev I.V."/>
            <person name="Miller A.N."/>
            <person name="O'Donnell K."/>
            <person name="Stajich J.E."/>
            <person name="Bonito G."/>
        </authorList>
    </citation>
    <scope>NUCLEOTIDE SEQUENCE</scope>
    <source>
        <strain evidence="1">NRRL 28262</strain>
    </source>
</reference>
<dbReference type="EMBL" id="JAAAIL010000635">
    <property type="protein sequence ID" value="KAG0274214.1"/>
    <property type="molecule type" value="Genomic_DNA"/>
</dbReference>
<comment type="caution">
    <text evidence="1">The sequence shown here is derived from an EMBL/GenBank/DDBJ whole genome shotgun (WGS) entry which is preliminary data.</text>
</comment>
<organism evidence="1 2">
    <name type="scientific">Linnemannia exigua</name>
    <dbReference type="NCBI Taxonomy" id="604196"/>
    <lineage>
        <taxon>Eukaryota</taxon>
        <taxon>Fungi</taxon>
        <taxon>Fungi incertae sedis</taxon>
        <taxon>Mucoromycota</taxon>
        <taxon>Mortierellomycotina</taxon>
        <taxon>Mortierellomycetes</taxon>
        <taxon>Mortierellales</taxon>
        <taxon>Mortierellaceae</taxon>
        <taxon>Linnemannia</taxon>
    </lineage>
</organism>
<accession>A0AAD4DCB3</accession>
<protein>
    <submittedName>
        <fullName evidence="1">Uncharacterized protein</fullName>
    </submittedName>
</protein>
<evidence type="ECO:0000313" key="2">
    <source>
        <dbReference type="Proteomes" id="UP001194580"/>
    </source>
</evidence>
<proteinExistence type="predicted"/>
<dbReference type="InterPro" id="IPR015791">
    <property type="entry name" value="Antimic/Inh_G_crystallin-like"/>
</dbReference>
<sequence>MALAVARNAEIMVEPALVGNVVDTPIVTEAVPAQAEITSIEVTDDDEVDIRHGSGHPPSYSSGFTAWSSPGLKGHKQRTRGIPGCYILDGGAVGSFEGNPDYQYAFYGDLRCKVNTLFASSTAPIRRIDPIIYPRSVSIFTSSNGDPEKPNLNKYTLVTWSRPNFAGDNEKYKGMGCVNLDGSIFMSFQGDHHYTFYPSPYCQGSVTLESSGGISSHRRISPRSVMITK</sequence>
<keyword evidence="2" id="KW-1185">Reference proteome</keyword>
<name>A0AAD4DCB3_9FUNG</name>
<dbReference type="Gene3D" id="2.60.20.30">
    <property type="match status" value="1"/>
</dbReference>
<dbReference type="AlphaFoldDB" id="A0AAD4DCB3"/>
<dbReference type="Proteomes" id="UP001194580">
    <property type="component" value="Unassembled WGS sequence"/>
</dbReference>